<proteinExistence type="predicted"/>
<comment type="caution">
    <text evidence="1">The sequence shown here is derived from an EMBL/GenBank/DDBJ whole genome shotgun (WGS) entry which is preliminary data.</text>
</comment>
<keyword evidence="2" id="KW-1185">Reference proteome</keyword>
<sequence>MSTFCMSTLYLSHIYLYQEKLAKFALIRPKSFKLLTHNLRCAKCLVFPQVSIIIENYAVLYNKAGFFLRDSMIKYIPSWNQLKIISCIFILPLKIGIINSQELTFGNIFDNSEKILVKQFSN</sequence>
<dbReference type="AlphaFoldDB" id="A0AAD2CZ18"/>
<gene>
    <name evidence="1" type="ORF">ECRASSUSDP1_LOCUS16168</name>
</gene>
<dbReference type="Proteomes" id="UP001295684">
    <property type="component" value="Unassembled WGS sequence"/>
</dbReference>
<accession>A0AAD2CZ18</accession>
<name>A0AAD2CZ18_EUPCR</name>
<evidence type="ECO:0000313" key="1">
    <source>
        <dbReference type="EMBL" id="CAI2374810.1"/>
    </source>
</evidence>
<organism evidence="1 2">
    <name type="scientific">Euplotes crassus</name>
    <dbReference type="NCBI Taxonomy" id="5936"/>
    <lineage>
        <taxon>Eukaryota</taxon>
        <taxon>Sar</taxon>
        <taxon>Alveolata</taxon>
        <taxon>Ciliophora</taxon>
        <taxon>Intramacronucleata</taxon>
        <taxon>Spirotrichea</taxon>
        <taxon>Hypotrichia</taxon>
        <taxon>Euplotida</taxon>
        <taxon>Euplotidae</taxon>
        <taxon>Moneuplotes</taxon>
    </lineage>
</organism>
<dbReference type="EMBL" id="CAMPGE010016237">
    <property type="protein sequence ID" value="CAI2374810.1"/>
    <property type="molecule type" value="Genomic_DNA"/>
</dbReference>
<evidence type="ECO:0000313" key="2">
    <source>
        <dbReference type="Proteomes" id="UP001295684"/>
    </source>
</evidence>
<reference evidence="1" key="1">
    <citation type="submission" date="2023-07" db="EMBL/GenBank/DDBJ databases">
        <authorList>
            <consortium name="AG Swart"/>
            <person name="Singh M."/>
            <person name="Singh A."/>
            <person name="Seah K."/>
            <person name="Emmerich C."/>
        </authorList>
    </citation>
    <scope>NUCLEOTIDE SEQUENCE</scope>
    <source>
        <strain evidence="1">DP1</strain>
    </source>
</reference>
<protein>
    <submittedName>
        <fullName evidence="1">Uncharacterized protein</fullName>
    </submittedName>
</protein>